<name>A0A9W9D810_9PLEO</name>
<gene>
    <name evidence="1" type="ORF">N0V91_004681</name>
</gene>
<accession>A0A9W9D810</accession>
<keyword evidence="2" id="KW-1185">Reference proteome</keyword>
<evidence type="ECO:0000313" key="2">
    <source>
        <dbReference type="Proteomes" id="UP001140510"/>
    </source>
</evidence>
<proteinExistence type="predicted"/>
<protein>
    <submittedName>
        <fullName evidence="1">Uncharacterized protein</fullName>
    </submittedName>
</protein>
<organism evidence="1 2">
    <name type="scientific">Didymella pomorum</name>
    <dbReference type="NCBI Taxonomy" id="749634"/>
    <lineage>
        <taxon>Eukaryota</taxon>
        <taxon>Fungi</taxon>
        <taxon>Dikarya</taxon>
        <taxon>Ascomycota</taxon>
        <taxon>Pezizomycotina</taxon>
        <taxon>Dothideomycetes</taxon>
        <taxon>Pleosporomycetidae</taxon>
        <taxon>Pleosporales</taxon>
        <taxon>Pleosporineae</taxon>
        <taxon>Didymellaceae</taxon>
        <taxon>Didymella</taxon>
    </lineage>
</organism>
<dbReference type="EMBL" id="JAPEVA010000028">
    <property type="protein sequence ID" value="KAJ4406229.1"/>
    <property type="molecule type" value="Genomic_DNA"/>
</dbReference>
<reference evidence="1" key="1">
    <citation type="submission" date="2022-10" db="EMBL/GenBank/DDBJ databases">
        <title>Tapping the CABI collections for fungal endophytes: first genome assemblies for Collariella, Neodidymelliopsis, Ascochyta clinopodiicola, Didymella pomorum, Didymosphaeria variabile, Neocosmospora piperis and Neocucurbitaria cava.</title>
        <authorList>
            <person name="Hill R."/>
        </authorList>
    </citation>
    <scope>NUCLEOTIDE SEQUENCE</scope>
    <source>
        <strain evidence="1">IMI 355091</strain>
    </source>
</reference>
<dbReference type="AlphaFoldDB" id="A0A9W9D810"/>
<dbReference type="OrthoDB" id="4521980at2759"/>
<evidence type="ECO:0000313" key="1">
    <source>
        <dbReference type="EMBL" id="KAJ4406229.1"/>
    </source>
</evidence>
<comment type="caution">
    <text evidence="1">The sequence shown here is derived from an EMBL/GenBank/DDBJ whole genome shotgun (WGS) entry which is preliminary data.</text>
</comment>
<dbReference type="Proteomes" id="UP001140510">
    <property type="component" value="Unassembled WGS sequence"/>
</dbReference>
<sequence length="156" mass="17489">MTSESNVLPSPLEGEEEEEFWSRWHTNTYSPALVKPMKTPLTAPLDLAISDSDVAKLKAGFRPQSQDDKWAWLVEHGHGSGDDTLIHVIRHFVKEEVYKSRKEDGASARVYGITWEGEWSGVRDDVEQAKRNVVVLARSILGCEFETLPHCAPGTV</sequence>